<dbReference type="EnsemblBacteria" id="ABC46040">
    <property type="protein sequence ID" value="ABC46040"/>
    <property type="gene ID" value="SRU_1831"/>
</dbReference>
<dbReference type="GO" id="GO:0047372">
    <property type="term" value="F:monoacylglycerol lipase activity"/>
    <property type="evidence" value="ECO:0007669"/>
    <property type="project" value="UniProtKB-EC"/>
</dbReference>
<dbReference type="OrthoDB" id="9780932at2"/>
<dbReference type="InterPro" id="IPR029058">
    <property type="entry name" value="AB_hydrolase_fold"/>
</dbReference>
<comment type="similarity">
    <text evidence="2">Belongs to the AB hydrolase superfamily.</text>
</comment>
<evidence type="ECO:0000256" key="3">
    <source>
        <dbReference type="ARBA" id="ARBA00013254"/>
    </source>
</evidence>
<sequence length="299" mass="32935">MEHPHPVLFSVPSSPMPPSGETGTFRTHDGLSLATRRWTPSAAPEAHVLLVHGYAEHCGRYDHVATALTEQGAAVHAYDQRGHGRSDGRRAYVDRFEQYLADLDAFRLHVAPLEDKPVFLFGHSMGGLVTVLYVLNRRPHVDGLLLSAPAIEVNPDLAPVLRRMAQALGRVAPTLPTVRSPQGSISRDPAVLEDARNDPLNYHGRTLARTGAELLRAGNDAQCRLHELTIPFLVFHGTADPLVSPAGSRHLHERAAAPDKTLKLYDGLYHETFNEPERERVLGDVSTWLAERLPTDPAR</sequence>
<proteinExistence type="inferred from homology"/>
<comment type="catalytic activity">
    <reaction evidence="1">
        <text>Hydrolyzes glycerol monoesters of long-chain fatty acids.</text>
        <dbReference type="EC" id="3.1.1.23"/>
    </reaction>
</comment>
<dbReference type="SUPFAM" id="SSF53474">
    <property type="entry name" value="alpha/beta-Hydrolases"/>
    <property type="match status" value="1"/>
</dbReference>
<dbReference type="AlphaFoldDB" id="Q2S1I8"/>
<name>Q2S1I8_SALRD</name>
<evidence type="ECO:0000256" key="4">
    <source>
        <dbReference type="ARBA" id="ARBA00071261"/>
    </source>
</evidence>
<dbReference type="eggNOG" id="COG2267">
    <property type="taxonomic scope" value="Bacteria"/>
</dbReference>
<dbReference type="HOGENOM" id="CLU_026209_7_2_10"/>
<gene>
    <name evidence="7" type="ordered locus">SRU_1831</name>
</gene>
<evidence type="ECO:0000313" key="8">
    <source>
        <dbReference type="Proteomes" id="UP000008674"/>
    </source>
</evidence>
<feature type="region of interest" description="Disordered" evidence="5">
    <location>
        <begin position="1"/>
        <end position="25"/>
    </location>
</feature>
<dbReference type="EMBL" id="CP000159">
    <property type="protein sequence ID" value="ABC46040.1"/>
    <property type="molecule type" value="Genomic_DNA"/>
</dbReference>
<reference evidence="7 8" key="1">
    <citation type="journal article" date="2005" name="Proc. Natl. Acad. Sci. U.S.A.">
        <title>The genome of Salinibacter ruber: convergence and gene exchange among hyperhalophilic bacteria and archaea.</title>
        <authorList>
            <person name="Mongodin E.F."/>
            <person name="Nelson K.E."/>
            <person name="Daugherty S."/>
            <person name="Deboy R.T."/>
            <person name="Wister J."/>
            <person name="Khouri H."/>
            <person name="Weidman J."/>
            <person name="Walsh D.A."/>
            <person name="Papke R.T."/>
            <person name="Sanchez Perez G."/>
            <person name="Sharma A.K."/>
            <person name="Nesbo C.L."/>
            <person name="MacLeod D."/>
            <person name="Bapteste E."/>
            <person name="Doolittle W.F."/>
            <person name="Charlebois R.L."/>
            <person name="Legault B."/>
            <person name="Rodriguez-Valera F."/>
        </authorList>
    </citation>
    <scope>NUCLEOTIDE SEQUENCE [LARGE SCALE GENOMIC DNA]</scope>
    <source>
        <strain evidence="8">DSM 13855 / CECT 5946 / M31</strain>
    </source>
</reference>
<dbReference type="FunFam" id="3.40.50.1820:FF:000117">
    <property type="entry name" value="Monoglyceride lipase, putative"/>
    <property type="match status" value="1"/>
</dbReference>
<keyword evidence="8" id="KW-1185">Reference proteome</keyword>
<dbReference type="PATRIC" id="fig|309807.25.peg.1897"/>
<dbReference type="PANTHER" id="PTHR11614">
    <property type="entry name" value="PHOSPHOLIPASE-RELATED"/>
    <property type="match status" value="1"/>
</dbReference>
<evidence type="ECO:0000256" key="1">
    <source>
        <dbReference type="ARBA" id="ARBA00001613"/>
    </source>
</evidence>
<dbReference type="EC" id="3.1.1.23" evidence="3"/>
<evidence type="ECO:0000259" key="6">
    <source>
        <dbReference type="Pfam" id="PF12146"/>
    </source>
</evidence>
<dbReference type="Gene3D" id="3.40.50.1820">
    <property type="entry name" value="alpha/beta hydrolase"/>
    <property type="match status" value="1"/>
</dbReference>
<feature type="domain" description="Serine aminopeptidase S33" evidence="6">
    <location>
        <begin position="43"/>
        <end position="277"/>
    </location>
</feature>
<accession>Q2S1I8</accession>
<dbReference type="KEGG" id="sru:SRU_1831"/>
<dbReference type="Pfam" id="PF12146">
    <property type="entry name" value="Hydrolase_4"/>
    <property type="match status" value="1"/>
</dbReference>
<dbReference type="InterPro" id="IPR051044">
    <property type="entry name" value="MAG_DAG_Lipase"/>
</dbReference>
<evidence type="ECO:0000313" key="7">
    <source>
        <dbReference type="EMBL" id="ABC46040.1"/>
    </source>
</evidence>
<protein>
    <recommendedName>
        <fullName evidence="4">Monoacylglycerol lipase</fullName>
        <ecNumber evidence="3">3.1.1.23</ecNumber>
    </recommendedName>
</protein>
<organism evidence="7 8">
    <name type="scientific">Salinibacter ruber (strain DSM 13855 / M31)</name>
    <dbReference type="NCBI Taxonomy" id="309807"/>
    <lineage>
        <taxon>Bacteria</taxon>
        <taxon>Pseudomonadati</taxon>
        <taxon>Rhodothermota</taxon>
        <taxon>Rhodothermia</taxon>
        <taxon>Rhodothermales</taxon>
        <taxon>Salinibacteraceae</taxon>
        <taxon>Salinibacter</taxon>
    </lineage>
</organism>
<dbReference type="ESTHER" id="salrd-q2s1i8">
    <property type="family name" value="Monoglyceridelipase_lysophospholip"/>
</dbReference>
<dbReference type="Proteomes" id="UP000008674">
    <property type="component" value="Chromosome"/>
</dbReference>
<evidence type="ECO:0000256" key="5">
    <source>
        <dbReference type="SAM" id="MobiDB-lite"/>
    </source>
</evidence>
<evidence type="ECO:0000256" key="2">
    <source>
        <dbReference type="ARBA" id="ARBA00008645"/>
    </source>
</evidence>
<dbReference type="InterPro" id="IPR022742">
    <property type="entry name" value="Hydrolase_4"/>
</dbReference>
<dbReference type="STRING" id="309807.SRU_1831"/>